<evidence type="ECO:0000313" key="4">
    <source>
        <dbReference type="Proteomes" id="UP001199469"/>
    </source>
</evidence>
<reference evidence="3 4" key="1">
    <citation type="submission" date="2021-11" db="EMBL/GenBank/DDBJ databases">
        <title>Draft genome sequence of Actinomycetospora sp. SF1 isolated from the rhizosphere soil.</title>
        <authorList>
            <person name="Duangmal K."/>
            <person name="Chantavorakit T."/>
        </authorList>
    </citation>
    <scope>NUCLEOTIDE SEQUENCE [LARGE SCALE GENOMIC DNA]</scope>
    <source>
        <strain evidence="3 4">TBRC 5722</strain>
    </source>
</reference>
<evidence type="ECO:0000256" key="1">
    <source>
        <dbReference type="SAM" id="MobiDB-lite"/>
    </source>
</evidence>
<evidence type="ECO:0000259" key="2">
    <source>
        <dbReference type="Pfam" id="PF22483"/>
    </source>
</evidence>
<dbReference type="RefSeq" id="WP_230732892.1">
    <property type="nucleotide sequence ID" value="NZ_JAJNDB010000001.1"/>
</dbReference>
<organism evidence="3 4">
    <name type="scientific">Actinomycetospora endophytica</name>
    <dbReference type="NCBI Taxonomy" id="2291215"/>
    <lineage>
        <taxon>Bacteria</taxon>
        <taxon>Bacillati</taxon>
        <taxon>Actinomycetota</taxon>
        <taxon>Actinomycetes</taxon>
        <taxon>Pseudonocardiales</taxon>
        <taxon>Pseudonocardiaceae</taxon>
        <taxon>Actinomycetospora</taxon>
    </lineage>
</organism>
<name>A0ABS8P0M3_9PSEU</name>
<comment type="caution">
    <text evidence="3">The sequence shown here is derived from an EMBL/GenBank/DDBJ whole genome shotgun (WGS) entry which is preliminary data.</text>
</comment>
<sequence length="551" mass="61482">MTRVELYEAIRRDERREGLGIRELARRYRVHRRTVRSALGSAVPPERKTPVRQAPRLDPVKPLIDAMLREDLTAPRKQRHTARRVLARLVDEHGQTDLKYPTVRDYVARRRAEIALEADRAPEAFVPQTHEPGGEAECDFAELWIDLAEVRTKTYLFTLRLSYSGRAFHECFATQAQEAFLEGHVHGFAWFGGVPWDQIRYDNLSPAVSKVLKGRDRDETSRWVAFRSHYGFDPFYCEPGEDGAHEKGGVEGEGGRFRRNHLVPVPKVASLAELNARLRAADERDDARRIANRVRPVGHDFGTEAPMLRPLPAESFETGLVLTPRVDTHARVVIRQNRYSVPARLIGRKLRVLLRATEVIVLDRRREVARHDRAQGKGAEVLALDHYLEVLARKPGALPGATALVQARRSGAFAVEHEAFWAAARAAHGDRDGTRELIEVLLLHRHQAREDVLAGLRAATAAGSTRADVVAVETRRIADQRPAPQLGPAPSTTEGAVVSLTERRLADPQATIAALPADQRPLPTVAGYDQLLARRQPTPRASRATTTGGAS</sequence>
<keyword evidence="4" id="KW-1185">Reference proteome</keyword>
<proteinExistence type="predicted"/>
<dbReference type="Proteomes" id="UP001199469">
    <property type="component" value="Unassembled WGS sequence"/>
</dbReference>
<dbReference type="Pfam" id="PF22483">
    <property type="entry name" value="Mu-transpos_C_2"/>
    <property type="match status" value="1"/>
</dbReference>
<dbReference type="PANTHER" id="PTHR35004">
    <property type="entry name" value="TRANSPOSASE RV3428C-RELATED"/>
    <property type="match status" value="1"/>
</dbReference>
<protein>
    <submittedName>
        <fullName evidence="3">IS21 family transposase</fullName>
    </submittedName>
</protein>
<accession>A0ABS8P0M3</accession>
<dbReference type="EMBL" id="JAJNDB010000001">
    <property type="protein sequence ID" value="MCD2191793.1"/>
    <property type="molecule type" value="Genomic_DNA"/>
</dbReference>
<dbReference type="InterPro" id="IPR054353">
    <property type="entry name" value="IstA-like_C"/>
</dbReference>
<dbReference type="NCBIfam" id="NF033546">
    <property type="entry name" value="transpos_IS21"/>
    <property type="match status" value="1"/>
</dbReference>
<dbReference type="PANTHER" id="PTHR35004:SF8">
    <property type="entry name" value="TRANSPOSASE RV3428C-RELATED"/>
    <property type="match status" value="1"/>
</dbReference>
<evidence type="ECO:0000313" key="3">
    <source>
        <dbReference type="EMBL" id="MCD2191793.1"/>
    </source>
</evidence>
<feature type="region of interest" description="Disordered" evidence="1">
    <location>
        <begin position="525"/>
        <end position="551"/>
    </location>
</feature>
<gene>
    <name evidence="3" type="primary">istA</name>
    <name evidence="3" type="ORF">LQ327_00105</name>
</gene>
<feature type="domain" description="Transposase for insertion sequence element IS21-like C-terminal" evidence="2">
    <location>
        <begin position="311"/>
        <end position="381"/>
    </location>
</feature>